<evidence type="ECO:0000256" key="13">
    <source>
        <dbReference type="ARBA" id="ARBA00023204"/>
    </source>
</evidence>
<dbReference type="Pfam" id="PF00817">
    <property type="entry name" value="IMS"/>
    <property type="match status" value="1"/>
</dbReference>
<evidence type="ECO:0000256" key="15">
    <source>
        <dbReference type="ARBA" id="ARBA00049244"/>
    </source>
</evidence>
<feature type="binding site" evidence="16">
    <location>
        <position position="11"/>
    </location>
    <ligand>
        <name>Mg(2+)</name>
        <dbReference type="ChEBI" id="CHEBI:18420"/>
    </ligand>
</feature>
<keyword evidence="10 16" id="KW-0460">Magnesium</keyword>
<protein>
    <recommendedName>
        <fullName evidence="16">DNA polymerase IV</fullName>
        <shortName evidence="16">Pol IV</shortName>
        <ecNumber evidence="16">2.7.7.7</ecNumber>
    </recommendedName>
</protein>
<reference evidence="19 20" key="1">
    <citation type="submission" date="2019-05" db="EMBL/GenBank/DDBJ databases">
        <title>Nakamurella sp. N5BH11, whole genome shotgun sequence.</title>
        <authorList>
            <person name="Tuo L."/>
        </authorList>
    </citation>
    <scope>NUCLEOTIDE SEQUENCE [LARGE SCALE GENOMIC DNA]</scope>
    <source>
        <strain evidence="19 20">N5BH11</strain>
    </source>
</reference>
<dbReference type="InterPro" id="IPR017961">
    <property type="entry name" value="DNA_pol_Y-fam_little_finger"/>
</dbReference>
<comment type="similarity">
    <text evidence="2 16">Belongs to the DNA polymerase type-Y family.</text>
</comment>
<dbReference type="RefSeq" id="WP_137451182.1">
    <property type="nucleotide sequence ID" value="NZ_SZZH01000006.1"/>
</dbReference>
<dbReference type="FunFam" id="3.30.1490.100:FF:000004">
    <property type="entry name" value="DNA polymerase IV"/>
    <property type="match status" value="1"/>
</dbReference>
<feature type="site" description="Substrate discrimination" evidence="16">
    <location>
        <position position="16"/>
    </location>
</feature>
<dbReference type="InterPro" id="IPR022880">
    <property type="entry name" value="DNApol_IV"/>
</dbReference>
<feature type="domain" description="UmuC" evidence="18">
    <location>
        <begin position="7"/>
        <end position="191"/>
    </location>
</feature>
<dbReference type="GO" id="GO:0003887">
    <property type="term" value="F:DNA-directed DNA polymerase activity"/>
    <property type="evidence" value="ECO:0007669"/>
    <property type="project" value="UniProtKB-UniRule"/>
</dbReference>
<keyword evidence="20" id="KW-1185">Reference proteome</keyword>
<accession>A0A4V6CRB0</accession>
<evidence type="ECO:0000256" key="12">
    <source>
        <dbReference type="ARBA" id="ARBA00023125"/>
    </source>
</evidence>
<comment type="caution">
    <text evidence="19">The sequence shown here is derived from an EMBL/GenBank/DDBJ whole genome shotgun (WGS) entry which is preliminary data.</text>
</comment>
<dbReference type="NCBIfam" id="NF002882">
    <property type="entry name" value="PRK03348.1"/>
    <property type="match status" value="1"/>
</dbReference>
<dbReference type="EMBL" id="SZZH01000006">
    <property type="protein sequence ID" value="TKV56795.1"/>
    <property type="molecule type" value="Genomic_DNA"/>
</dbReference>
<dbReference type="Pfam" id="PF21999">
    <property type="entry name" value="IMS_HHH_1"/>
    <property type="match status" value="1"/>
</dbReference>
<dbReference type="HAMAP" id="MF_01113">
    <property type="entry name" value="DNApol_IV"/>
    <property type="match status" value="1"/>
</dbReference>
<dbReference type="Proteomes" id="UP000306985">
    <property type="component" value="Unassembled WGS sequence"/>
</dbReference>
<dbReference type="GO" id="GO:0009432">
    <property type="term" value="P:SOS response"/>
    <property type="evidence" value="ECO:0007669"/>
    <property type="project" value="TreeGrafter"/>
</dbReference>
<dbReference type="GO" id="GO:0006261">
    <property type="term" value="P:DNA-templated DNA replication"/>
    <property type="evidence" value="ECO:0007669"/>
    <property type="project" value="UniProtKB-UniRule"/>
</dbReference>
<keyword evidence="9 16" id="KW-0227">DNA damage</keyword>
<keyword evidence="3 16" id="KW-0515">Mutator protein</keyword>
<comment type="cofactor">
    <cofactor evidence="16">
        <name>Mg(2+)</name>
        <dbReference type="ChEBI" id="CHEBI:18420"/>
    </cofactor>
    <text evidence="16">Binds 2 magnesium ions per subunit.</text>
</comment>
<sequence length="442" mass="46982">MRAEASVLHLDLDAFFAAVEQRDKPSLRGKPVVVGGTGGRGVVATASYEARAYGARSAMSSVEARRRCPPGTAFLGGRFNAYAITSRVVMDILGELSPLVEPVSVDEAYVDLAAGGHATDFDALTGLARDLKHRIFTATGGVRGSVGIASSKTLAKIGSELDKPDGLRIVPPGSELDVLHPLPVRALPGVGPVTGDRLAAVDVRTVGDLYAQPLTDLIALLGQAHGDQLYRLARAQDPRPVVPEREVKSVSAERTYSTDLTDLPTLEREIGVLAQRVVTRLRADGTAGRTVTLKFRRYDFTTLTRSTTLPRPVDDARTVTDLARRLLMGIDRTGGVRLLGLGVSGLVTDLQGDLFAADPVPVTDVEESVLPPVADPAPVPTVPVWQPGQDVEHTGMGRGWVWGSGLNRVTVRFEGPLTGPGPVRTFAADDPDLAPADPPDWR</sequence>
<evidence type="ECO:0000256" key="11">
    <source>
        <dbReference type="ARBA" id="ARBA00022932"/>
    </source>
</evidence>
<comment type="catalytic activity">
    <reaction evidence="15 16">
        <text>DNA(n) + a 2'-deoxyribonucleoside 5'-triphosphate = DNA(n+1) + diphosphate</text>
        <dbReference type="Rhea" id="RHEA:22508"/>
        <dbReference type="Rhea" id="RHEA-COMP:17339"/>
        <dbReference type="Rhea" id="RHEA-COMP:17340"/>
        <dbReference type="ChEBI" id="CHEBI:33019"/>
        <dbReference type="ChEBI" id="CHEBI:61560"/>
        <dbReference type="ChEBI" id="CHEBI:173112"/>
        <dbReference type="EC" id="2.7.7.7"/>
    </reaction>
</comment>
<evidence type="ECO:0000256" key="2">
    <source>
        <dbReference type="ARBA" id="ARBA00010945"/>
    </source>
</evidence>
<evidence type="ECO:0000313" key="19">
    <source>
        <dbReference type="EMBL" id="TKV56795.1"/>
    </source>
</evidence>
<dbReference type="PANTHER" id="PTHR11076:SF33">
    <property type="entry name" value="DNA POLYMERASE KAPPA"/>
    <property type="match status" value="1"/>
</dbReference>
<dbReference type="InterPro" id="IPR043502">
    <property type="entry name" value="DNA/RNA_pol_sf"/>
</dbReference>
<evidence type="ECO:0000256" key="17">
    <source>
        <dbReference type="SAM" id="MobiDB-lite"/>
    </source>
</evidence>
<organism evidence="19 20">
    <name type="scientific">Nakamurella flava</name>
    <dbReference type="NCBI Taxonomy" id="2576308"/>
    <lineage>
        <taxon>Bacteria</taxon>
        <taxon>Bacillati</taxon>
        <taxon>Actinomycetota</taxon>
        <taxon>Actinomycetes</taxon>
        <taxon>Nakamurellales</taxon>
        <taxon>Nakamurellaceae</taxon>
        <taxon>Nakamurella</taxon>
    </lineage>
</organism>
<comment type="subcellular location">
    <subcellularLocation>
        <location evidence="1 16">Cytoplasm</location>
    </subcellularLocation>
</comment>
<keyword evidence="7 16" id="KW-0235">DNA replication</keyword>
<dbReference type="Gene3D" id="3.30.1490.100">
    <property type="entry name" value="DNA polymerase, Y-family, little finger domain"/>
    <property type="match status" value="1"/>
</dbReference>
<dbReference type="Gene3D" id="3.40.1170.60">
    <property type="match status" value="1"/>
</dbReference>
<keyword evidence="8 16" id="KW-0479">Metal-binding</keyword>
<keyword evidence="13 16" id="KW-0234">DNA repair</keyword>
<feature type="binding site" evidence="16">
    <location>
        <position position="106"/>
    </location>
    <ligand>
        <name>Mg(2+)</name>
        <dbReference type="ChEBI" id="CHEBI:18420"/>
    </ligand>
</feature>
<dbReference type="InterPro" id="IPR001126">
    <property type="entry name" value="UmuC"/>
</dbReference>
<evidence type="ECO:0000256" key="10">
    <source>
        <dbReference type="ARBA" id="ARBA00022842"/>
    </source>
</evidence>
<dbReference type="OrthoDB" id="9808813at2"/>
<evidence type="ECO:0000256" key="9">
    <source>
        <dbReference type="ARBA" id="ARBA00022763"/>
    </source>
</evidence>
<name>A0A4V6CRB0_9ACTN</name>
<evidence type="ECO:0000256" key="3">
    <source>
        <dbReference type="ARBA" id="ARBA00022457"/>
    </source>
</evidence>
<comment type="subunit">
    <text evidence="16">Monomer.</text>
</comment>
<dbReference type="InterPro" id="IPR053848">
    <property type="entry name" value="IMS_HHH_1"/>
</dbReference>
<feature type="active site" evidence="16">
    <location>
        <position position="107"/>
    </location>
</feature>
<dbReference type="NCBIfam" id="NF002677">
    <property type="entry name" value="PRK02406.1"/>
    <property type="match status" value="1"/>
</dbReference>
<dbReference type="PANTHER" id="PTHR11076">
    <property type="entry name" value="DNA REPAIR POLYMERASE UMUC / TRANSFERASE FAMILY MEMBER"/>
    <property type="match status" value="1"/>
</dbReference>
<keyword evidence="4 16" id="KW-0963">Cytoplasm</keyword>
<keyword evidence="12 16" id="KW-0238">DNA-binding</keyword>
<dbReference type="GO" id="GO:0000287">
    <property type="term" value="F:magnesium ion binding"/>
    <property type="evidence" value="ECO:0007669"/>
    <property type="project" value="UniProtKB-UniRule"/>
</dbReference>
<comment type="function">
    <text evidence="14 16">Poorly processive, error-prone DNA polymerase involved in untargeted mutagenesis. Copies undamaged DNA at stalled replication forks, which arise in vivo from mismatched or misaligned primer ends. These misaligned primers can be extended by PolIV. Exhibits no 3'-5' exonuclease (proofreading) activity. May be involved in translesional synthesis, in conjunction with the beta clamp from PolIII.</text>
</comment>
<keyword evidence="5 16" id="KW-0808">Transferase</keyword>
<dbReference type="CDD" id="cd03586">
    <property type="entry name" value="PolY_Pol_IV_kappa"/>
    <property type="match status" value="1"/>
</dbReference>
<evidence type="ECO:0000256" key="6">
    <source>
        <dbReference type="ARBA" id="ARBA00022695"/>
    </source>
</evidence>
<evidence type="ECO:0000313" key="20">
    <source>
        <dbReference type="Proteomes" id="UP000306985"/>
    </source>
</evidence>
<keyword evidence="11 16" id="KW-0239">DNA-directed DNA polymerase</keyword>
<dbReference type="InterPro" id="IPR050116">
    <property type="entry name" value="DNA_polymerase-Y"/>
</dbReference>
<evidence type="ECO:0000256" key="8">
    <source>
        <dbReference type="ARBA" id="ARBA00022723"/>
    </source>
</evidence>
<dbReference type="PROSITE" id="PS50173">
    <property type="entry name" value="UMUC"/>
    <property type="match status" value="1"/>
</dbReference>
<dbReference type="Gene3D" id="1.10.150.20">
    <property type="entry name" value="5' to 3' exonuclease, C-terminal subdomain"/>
    <property type="match status" value="1"/>
</dbReference>
<dbReference type="EC" id="2.7.7.7" evidence="16"/>
<feature type="region of interest" description="Disordered" evidence="17">
    <location>
        <begin position="418"/>
        <end position="442"/>
    </location>
</feature>
<dbReference type="InterPro" id="IPR036775">
    <property type="entry name" value="DNA_pol_Y-fam_lit_finger_sf"/>
</dbReference>
<evidence type="ECO:0000256" key="4">
    <source>
        <dbReference type="ARBA" id="ARBA00022490"/>
    </source>
</evidence>
<dbReference type="GO" id="GO:0042276">
    <property type="term" value="P:error-prone translesion synthesis"/>
    <property type="evidence" value="ECO:0007669"/>
    <property type="project" value="TreeGrafter"/>
</dbReference>
<dbReference type="InterPro" id="IPR043128">
    <property type="entry name" value="Rev_trsase/Diguanyl_cyclase"/>
</dbReference>
<dbReference type="GO" id="GO:0006281">
    <property type="term" value="P:DNA repair"/>
    <property type="evidence" value="ECO:0007669"/>
    <property type="project" value="UniProtKB-UniRule"/>
</dbReference>
<evidence type="ECO:0000256" key="16">
    <source>
        <dbReference type="HAMAP-Rule" id="MF_01113"/>
    </source>
</evidence>
<dbReference type="GO" id="GO:0003684">
    <property type="term" value="F:damaged DNA binding"/>
    <property type="evidence" value="ECO:0007669"/>
    <property type="project" value="InterPro"/>
</dbReference>
<dbReference type="AlphaFoldDB" id="A0A4V6CRB0"/>
<proteinExistence type="inferred from homology"/>
<keyword evidence="6 16" id="KW-0548">Nucleotidyltransferase</keyword>
<dbReference type="Gene3D" id="3.30.70.270">
    <property type="match status" value="1"/>
</dbReference>
<evidence type="ECO:0000256" key="5">
    <source>
        <dbReference type="ARBA" id="ARBA00022679"/>
    </source>
</evidence>
<evidence type="ECO:0000256" key="14">
    <source>
        <dbReference type="ARBA" id="ARBA00025589"/>
    </source>
</evidence>
<gene>
    <name evidence="16" type="primary">dinB</name>
    <name evidence="19" type="ORF">FDO65_18275</name>
</gene>
<evidence type="ECO:0000259" key="18">
    <source>
        <dbReference type="PROSITE" id="PS50173"/>
    </source>
</evidence>
<dbReference type="SUPFAM" id="SSF100879">
    <property type="entry name" value="Lesion bypass DNA polymerase (Y-family), little finger domain"/>
    <property type="match status" value="1"/>
</dbReference>
<dbReference type="SUPFAM" id="SSF56672">
    <property type="entry name" value="DNA/RNA polymerases"/>
    <property type="match status" value="1"/>
</dbReference>
<dbReference type="GO" id="GO:0005829">
    <property type="term" value="C:cytosol"/>
    <property type="evidence" value="ECO:0007669"/>
    <property type="project" value="TreeGrafter"/>
</dbReference>
<evidence type="ECO:0000256" key="1">
    <source>
        <dbReference type="ARBA" id="ARBA00004496"/>
    </source>
</evidence>
<dbReference type="Pfam" id="PF11799">
    <property type="entry name" value="IMS_C"/>
    <property type="match status" value="1"/>
</dbReference>
<evidence type="ECO:0000256" key="7">
    <source>
        <dbReference type="ARBA" id="ARBA00022705"/>
    </source>
</evidence>